<dbReference type="EMBL" id="SNXO01000003">
    <property type="protein sequence ID" value="TDP59655.1"/>
    <property type="molecule type" value="Genomic_DNA"/>
</dbReference>
<dbReference type="GO" id="GO:0005886">
    <property type="term" value="C:plasma membrane"/>
    <property type="evidence" value="ECO:0007669"/>
    <property type="project" value="UniProtKB-SubCell"/>
</dbReference>
<keyword evidence="7 8" id="KW-0472">Membrane</keyword>
<evidence type="ECO:0000313" key="10">
    <source>
        <dbReference type="Proteomes" id="UP000295500"/>
    </source>
</evidence>
<dbReference type="Gene3D" id="1.20.1530.20">
    <property type="match status" value="1"/>
</dbReference>
<comment type="subcellular location">
    <subcellularLocation>
        <location evidence="1">Cell membrane</location>
        <topology evidence="1">Multi-pass membrane protein</topology>
    </subcellularLocation>
</comment>
<evidence type="ECO:0000256" key="8">
    <source>
        <dbReference type="SAM" id="Phobius"/>
    </source>
</evidence>
<feature type="transmembrane region" description="Helical" evidence="8">
    <location>
        <begin position="194"/>
        <end position="215"/>
    </location>
</feature>
<evidence type="ECO:0000256" key="6">
    <source>
        <dbReference type="ARBA" id="ARBA00022989"/>
    </source>
</evidence>
<feature type="transmembrane region" description="Helical" evidence="8">
    <location>
        <begin position="69"/>
        <end position="92"/>
    </location>
</feature>
<gene>
    <name evidence="9" type="ORF">EV211_10382</name>
</gene>
<dbReference type="Proteomes" id="UP000295500">
    <property type="component" value="Unassembled WGS sequence"/>
</dbReference>
<dbReference type="RefSeq" id="WP_243108527.1">
    <property type="nucleotide sequence ID" value="NZ_CALCQM010000166.1"/>
</dbReference>
<name>A0A4R6QBL2_9FIRM</name>
<feature type="transmembrane region" description="Helical" evidence="8">
    <location>
        <begin position="128"/>
        <end position="149"/>
    </location>
</feature>
<keyword evidence="10" id="KW-1185">Reference proteome</keyword>
<dbReference type="PANTHER" id="PTHR36838:SF4">
    <property type="entry name" value="AUXIN EFFLUX CARRIER FAMILY PROTEIN"/>
    <property type="match status" value="1"/>
</dbReference>
<keyword evidence="4" id="KW-1003">Cell membrane</keyword>
<evidence type="ECO:0008006" key="11">
    <source>
        <dbReference type="Google" id="ProtNLM"/>
    </source>
</evidence>
<evidence type="ECO:0000256" key="2">
    <source>
        <dbReference type="ARBA" id="ARBA00010145"/>
    </source>
</evidence>
<feature type="transmembrane region" description="Helical" evidence="8">
    <location>
        <begin position="104"/>
        <end position="122"/>
    </location>
</feature>
<evidence type="ECO:0000256" key="5">
    <source>
        <dbReference type="ARBA" id="ARBA00022692"/>
    </source>
</evidence>
<comment type="similarity">
    <text evidence="2">Belongs to the auxin efflux carrier (TC 2.A.69) family.</text>
</comment>
<dbReference type="InterPro" id="IPR038770">
    <property type="entry name" value="Na+/solute_symporter_sf"/>
</dbReference>
<keyword evidence="5 8" id="KW-0812">Transmembrane</keyword>
<dbReference type="GO" id="GO:0055085">
    <property type="term" value="P:transmembrane transport"/>
    <property type="evidence" value="ECO:0007669"/>
    <property type="project" value="InterPro"/>
</dbReference>
<protein>
    <recommendedName>
        <fullName evidence="11">AEC family transporter</fullName>
    </recommendedName>
</protein>
<evidence type="ECO:0000256" key="4">
    <source>
        <dbReference type="ARBA" id="ARBA00022475"/>
    </source>
</evidence>
<evidence type="ECO:0000256" key="3">
    <source>
        <dbReference type="ARBA" id="ARBA00022448"/>
    </source>
</evidence>
<keyword evidence="3" id="KW-0813">Transport</keyword>
<evidence type="ECO:0000256" key="7">
    <source>
        <dbReference type="ARBA" id="ARBA00023136"/>
    </source>
</evidence>
<keyword evidence="6 8" id="KW-1133">Transmembrane helix</keyword>
<evidence type="ECO:0000256" key="1">
    <source>
        <dbReference type="ARBA" id="ARBA00004651"/>
    </source>
</evidence>
<proteinExistence type="inferred from homology"/>
<evidence type="ECO:0000313" key="9">
    <source>
        <dbReference type="EMBL" id="TDP59655.1"/>
    </source>
</evidence>
<feature type="transmembrane region" description="Helical" evidence="8">
    <location>
        <begin position="39"/>
        <end position="57"/>
    </location>
</feature>
<feature type="transmembrane region" description="Helical" evidence="8">
    <location>
        <begin position="6"/>
        <end position="27"/>
    </location>
</feature>
<reference evidence="9 10" key="1">
    <citation type="submission" date="2019-03" db="EMBL/GenBank/DDBJ databases">
        <title>Genomic Encyclopedia of Type Strains, Phase IV (KMG-IV): sequencing the most valuable type-strain genomes for metagenomic binning, comparative biology and taxonomic classification.</title>
        <authorList>
            <person name="Goeker M."/>
        </authorList>
    </citation>
    <scope>NUCLEOTIDE SEQUENCE [LARGE SCALE GENOMIC DNA]</scope>
    <source>
        <strain evidence="9 10">DSM 28287</strain>
    </source>
</reference>
<feature type="transmembrane region" description="Helical" evidence="8">
    <location>
        <begin position="170"/>
        <end position="188"/>
    </location>
</feature>
<accession>A0A4R6QBL2</accession>
<feature type="transmembrane region" description="Helical" evidence="8">
    <location>
        <begin position="256"/>
        <end position="275"/>
    </location>
</feature>
<feature type="transmembrane region" description="Helical" evidence="8">
    <location>
        <begin position="227"/>
        <end position="250"/>
    </location>
</feature>
<dbReference type="PANTHER" id="PTHR36838">
    <property type="entry name" value="AUXIN EFFLUX CARRIER FAMILY PROTEIN"/>
    <property type="match status" value="1"/>
</dbReference>
<comment type="caution">
    <text evidence="9">The sequence shown here is derived from an EMBL/GenBank/DDBJ whole genome shotgun (WGS) entry which is preliminary data.</text>
</comment>
<dbReference type="AlphaFoldDB" id="A0A4R6QBL2"/>
<dbReference type="InterPro" id="IPR004776">
    <property type="entry name" value="Mem_transp_PIN-like"/>
</dbReference>
<sequence length="313" mass="34125">MLNNFIVCLEAVLPMFILMVIGICVRRGKLLTRDEVRKLNHMVFVVFFPLMMFENLYGADIKDALNVKLIIFGVACVLGVFFISMPVVFRIEKNSQSRGAMIQAIYRSNFVIMGIPVAMNIYGRGNLAVTAMMVAIIVPLYNVMAVITLETFRKGKLKPWRIVKSVLTNPLIIGAFAGIISVVFNIRLPGILESVASDMAGVATPMALIILGASFDFQSLGRTARNTVVCVIARLVIVPGLCLSLAAYLGFRGIDFVTLVAMLAAPTAVSSFTMAEDMGSDGELAGNCVIFSSAAACFTMFLWLFIFKNIGVF</sequence>
<organism evidence="9 10">
    <name type="scientific">Aminicella lysinilytica</name>
    <dbReference type="NCBI Taxonomy" id="433323"/>
    <lineage>
        <taxon>Bacteria</taxon>
        <taxon>Bacillati</taxon>
        <taxon>Bacillota</taxon>
        <taxon>Clostridia</taxon>
        <taxon>Peptostreptococcales</taxon>
        <taxon>Anaerovoracaceae</taxon>
        <taxon>Aminicella</taxon>
    </lineage>
</organism>
<feature type="transmembrane region" description="Helical" evidence="8">
    <location>
        <begin position="284"/>
        <end position="306"/>
    </location>
</feature>
<dbReference type="Pfam" id="PF03547">
    <property type="entry name" value="Mem_trans"/>
    <property type="match status" value="2"/>
</dbReference>